<evidence type="ECO:0000313" key="3">
    <source>
        <dbReference type="EMBL" id="KAE9404549.1"/>
    </source>
</evidence>
<feature type="region of interest" description="Disordered" evidence="1">
    <location>
        <begin position="75"/>
        <end position="114"/>
    </location>
</feature>
<evidence type="ECO:0000256" key="1">
    <source>
        <dbReference type="SAM" id="MobiDB-lite"/>
    </source>
</evidence>
<dbReference type="Proteomes" id="UP000799118">
    <property type="component" value="Unassembled WGS sequence"/>
</dbReference>
<reference evidence="3" key="1">
    <citation type="journal article" date="2019" name="Environ. Microbiol.">
        <title>Fungal ecological strategies reflected in gene transcription - a case study of two litter decomposers.</title>
        <authorList>
            <person name="Barbi F."/>
            <person name="Kohler A."/>
            <person name="Barry K."/>
            <person name="Baskaran P."/>
            <person name="Daum C."/>
            <person name="Fauchery L."/>
            <person name="Ihrmark K."/>
            <person name="Kuo A."/>
            <person name="LaButti K."/>
            <person name="Lipzen A."/>
            <person name="Morin E."/>
            <person name="Grigoriev I.V."/>
            <person name="Henrissat B."/>
            <person name="Lindahl B."/>
            <person name="Martin F."/>
        </authorList>
    </citation>
    <scope>NUCLEOTIDE SEQUENCE</scope>
    <source>
        <strain evidence="3">JB14</strain>
    </source>
</reference>
<feature type="compositionally biased region" description="Basic residues" evidence="1">
    <location>
        <begin position="102"/>
        <end position="114"/>
    </location>
</feature>
<accession>A0A6A4I1C3</accession>
<feature type="signal peptide" evidence="2">
    <location>
        <begin position="1"/>
        <end position="18"/>
    </location>
</feature>
<gene>
    <name evidence="3" type="ORF">BT96DRAFT_409344</name>
</gene>
<sequence length="114" mass="12382">MRFSTVVAVVLFATIATAAPSTTRASSSHAAADVLSNSEASVSDSVVPLEDNLLPLEPPTLNDVAEFENIISGNRFSDQTEEHPSPLSFVSSLFGRQEVPKPQHRRSIRRSRHP</sequence>
<organism evidence="3 4">
    <name type="scientific">Gymnopus androsaceus JB14</name>
    <dbReference type="NCBI Taxonomy" id="1447944"/>
    <lineage>
        <taxon>Eukaryota</taxon>
        <taxon>Fungi</taxon>
        <taxon>Dikarya</taxon>
        <taxon>Basidiomycota</taxon>
        <taxon>Agaricomycotina</taxon>
        <taxon>Agaricomycetes</taxon>
        <taxon>Agaricomycetidae</taxon>
        <taxon>Agaricales</taxon>
        <taxon>Marasmiineae</taxon>
        <taxon>Omphalotaceae</taxon>
        <taxon>Gymnopus</taxon>
    </lineage>
</organism>
<evidence type="ECO:0000313" key="4">
    <source>
        <dbReference type="Proteomes" id="UP000799118"/>
    </source>
</evidence>
<name>A0A6A4I1C3_9AGAR</name>
<evidence type="ECO:0000256" key="2">
    <source>
        <dbReference type="SAM" id="SignalP"/>
    </source>
</evidence>
<feature type="region of interest" description="Disordered" evidence="1">
    <location>
        <begin position="21"/>
        <end position="41"/>
    </location>
</feature>
<keyword evidence="2" id="KW-0732">Signal</keyword>
<keyword evidence="4" id="KW-1185">Reference proteome</keyword>
<feature type="compositionally biased region" description="Low complexity" evidence="1">
    <location>
        <begin position="21"/>
        <end position="32"/>
    </location>
</feature>
<dbReference type="AlphaFoldDB" id="A0A6A4I1C3"/>
<protein>
    <submittedName>
        <fullName evidence="3">Uncharacterized protein</fullName>
    </submittedName>
</protein>
<proteinExistence type="predicted"/>
<dbReference type="EMBL" id="ML769415">
    <property type="protein sequence ID" value="KAE9404549.1"/>
    <property type="molecule type" value="Genomic_DNA"/>
</dbReference>
<feature type="chain" id="PRO_5025361411" evidence="2">
    <location>
        <begin position="19"/>
        <end position="114"/>
    </location>
</feature>